<dbReference type="Gene3D" id="3.40.50.11350">
    <property type="match status" value="1"/>
</dbReference>
<comment type="similarity">
    <text evidence="3">Belongs to the aerobic coproporphyrinogen-III oxidase family.</text>
</comment>
<reference evidence="11 12" key="1">
    <citation type="journal article" date="2020" name="Fungal Divers.">
        <title>Resolving the Mortierellaceae phylogeny through synthesis of multi-gene phylogenetics and phylogenomics.</title>
        <authorList>
            <person name="Vandepol N."/>
            <person name="Liber J."/>
            <person name="Desiro A."/>
            <person name="Na H."/>
            <person name="Kennedy M."/>
            <person name="Barry K."/>
            <person name="Grigoriev I.V."/>
            <person name="Miller A.N."/>
            <person name="O'Donnell K."/>
            <person name="Stajich J.E."/>
            <person name="Bonito G."/>
        </authorList>
    </citation>
    <scope>NUCLEOTIDE SEQUENCE [LARGE SCALE GENOMIC DNA]</scope>
    <source>
        <strain evidence="11 12">AD045</strain>
    </source>
</reference>
<evidence type="ECO:0000256" key="2">
    <source>
        <dbReference type="ARBA" id="ARBA00005168"/>
    </source>
</evidence>
<dbReference type="InterPro" id="IPR014813">
    <property type="entry name" value="Gnl3_N_dom"/>
</dbReference>
<feature type="domain" description="Guanine nucleotide-binding protein-like 3 N-terminal" evidence="10">
    <location>
        <begin position="907"/>
        <end position="981"/>
    </location>
</feature>
<dbReference type="InterPro" id="IPR001260">
    <property type="entry name" value="Coprogen_oxidase_aer"/>
</dbReference>
<dbReference type="PRINTS" id="PR00073">
    <property type="entry name" value="COPRGNOXDASE"/>
</dbReference>
<proteinExistence type="inferred from homology"/>
<dbReference type="EMBL" id="JAAAIM010000128">
    <property type="protein sequence ID" value="KAG0294191.1"/>
    <property type="molecule type" value="Genomic_DNA"/>
</dbReference>
<comment type="subcellular location">
    <subcellularLocation>
        <location evidence="1">Nucleus</location>
    </subcellularLocation>
</comment>
<comment type="caution">
    <text evidence="11">The sequence shown here is derived from an EMBL/GenBank/DDBJ whole genome shotgun (WGS) entry which is preliminary data.</text>
</comment>
<dbReference type="PROSITE" id="PS01021">
    <property type="entry name" value="COPROGEN_OXIDASE"/>
    <property type="match status" value="1"/>
</dbReference>
<evidence type="ECO:0000256" key="7">
    <source>
        <dbReference type="ARBA" id="ARBA00023242"/>
    </source>
</evidence>
<evidence type="ECO:0000256" key="6">
    <source>
        <dbReference type="ARBA" id="ARBA00023002"/>
    </source>
</evidence>
<feature type="compositionally biased region" description="Basic residues" evidence="9">
    <location>
        <begin position="905"/>
        <end position="925"/>
    </location>
</feature>
<dbReference type="PANTHER" id="PTHR10755:SF0">
    <property type="entry name" value="OXYGEN-DEPENDENT COPROPORPHYRINOGEN-III OXIDASE, MITOCHONDRIAL"/>
    <property type="match status" value="1"/>
</dbReference>
<protein>
    <recommendedName>
        <fullName evidence="5">coproporphyrinogen oxidase</fullName>
        <ecNumber evidence="5">1.3.3.3</ecNumber>
    </recommendedName>
</protein>
<dbReference type="NCBIfam" id="NF003727">
    <property type="entry name" value="PRK05330.1"/>
    <property type="match status" value="1"/>
</dbReference>
<dbReference type="Pfam" id="PF08701">
    <property type="entry name" value="GN3L_Grn1"/>
    <property type="match status" value="1"/>
</dbReference>
<evidence type="ECO:0000256" key="3">
    <source>
        <dbReference type="ARBA" id="ARBA00010644"/>
    </source>
</evidence>
<gene>
    <name evidence="11" type="primary">HEM13_1</name>
    <name evidence="11" type="ORF">BGZ96_001632</name>
</gene>
<keyword evidence="8" id="KW-0627">Porphyrin biosynthesis</keyword>
<dbReference type="InterPro" id="IPR036406">
    <property type="entry name" value="Coprogen_oxidase_aer_sf"/>
</dbReference>
<name>A0ABQ7K9L4_9FUNG</name>
<feature type="compositionally biased region" description="Low complexity" evidence="9">
    <location>
        <begin position="1042"/>
        <end position="1059"/>
    </location>
</feature>
<organism evidence="11 12">
    <name type="scientific">Linnemannia gamsii</name>
    <dbReference type="NCBI Taxonomy" id="64522"/>
    <lineage>
        <taxon>Eukaryota</taxon>
        <taxon>Fungi</taxon>
        <taxon>Fungi incertae sedis</taxon>
        <taxon>Mucoromycota</taxon>
        <taxon>Mortierellomycotina</taxon>
        <taxon>Mortierellomycetes</taxon>
        <taxon>Mortierellales</taxon>
        <taxon>Mortierellaceae</taxon>
        <taxon>Linnemannia</taxon>
    </lineage>
</organism>
<comment type="subunit">
    <text evidence="4">Homodimer.</text>
</comment>
<evidence type="ECO:0000256" key="5">
    <source>
        <dbReference type="ARBA" id="ARBA00012869"/>
    </source>
</evidence>
<keyword evidence="6" id="KW-0560">Oxidoreductase</keyword>
<dbReference type="SUPFAM" id="SSF102886">
    <property type="entry name" value="Coproporphyrinogen III oxidase"/>
    <property type="match status" value="1"/>
</dbReference>
<accession>A0ABQ7K9L4</accession>
<evidence type="ECO:0000313" key="11">
    <source>
        <dbReference type="EMBL" id="KAG0294191.1"/>
    </source>
</evidence>
<evidence type="ECO:0000256" key="1">
    <source>
        <dbReference type="ARBA" id="ARBA00004123"/>
    </source>
</evidence>
<evidence type="ECO:0000256" key="8">
    <source>
        <dbReference type="ARBA" id="ARBA00023244"/>
    </source>
</evidence>
<feature type="compositionally biased region" description="Basic and acidic residues" evidence="9">
    <location>
        <begin position="556"/>
        <end position="568"/>
    </location>
</feature>
<evidence type="ECO:0000256" key="4">
    <source>
        <dbReference type="ARBA" id="ARBA00011738"/>
    </source>
</evidence>
<feature type="region of interest" description="Disordered" evidence="9">
    <location>
        <begin position="540"/>
        <end position="568"/>
    </location>
</feature>
<evidence type="ECO:0000256" key="9">
    <source>
        <dbReference type="SAM" id="MobiDB-lite"/>
    </source>
</evidence>
<dbReference type="Proteomes" id="UP001194696">
    <property type="component" value="Unassembled WGS sequence"/>
</dbReference>
<feature type="compositionally biased region" description="Basic and acidic residues" evidence="9">
    <location>
        <begin position="960"/>
        <end position="983"/>
    </location>
</feature>
<evidence type="ECO:0000313" key="12">
    <source>
        <dbReference type="Proteomes" id="UP001194696"/>
    </source>
</evidence>
<dbReference type="Gene3D" id="3.40.1500.10">
    <property type="entry name" value="Coproporphyrinogen III oxidase, aerobic"/>
    <property type="match status" value="1"/>
</dbReference>
<dbReference type="Pfam" id="PF01218">
    <property type="entry name" value="Coprogen_oxidas"/>
    <property type="match status" value="1"/>
</dbReference>
<comment type="pathway">
    <text evidence="2">Porphyrin-containing compound metabolism; protoporphyrin-IX biosynthesis; protoporphyrinogen-IX from coproporphyrinogen-III (O2 route): step 1/1.</text>
</comment>
<evidence type="ECO:0000259" key="10">
    <source>
        <dbReference type="Pfam" id="PF08701"/>
    </source>
</evidence>
<sequence length="1095" mass="124731">MARFRTKMKHLLTVLALCYSVSIWLLSHSSKKPARHHSSKARILPRDADDSLAKFIRKLPLKDRFEIERRHISYNLRLGQRDEYDSAKCGSWPVHYLRTKRQQQQYLHADAKQQQLWRSLVHSCAKGDNCGQLSDRLMSAASLFMVSLLTDREFFVDWEGYPLSSILRVPFLNLQAPSATANVDIKADNQNVQQEQQKQRSLSLSLYNWEAEDIDLVFGIRSLSTYLDTKTRTRSGHQPAREMHDQLITTPQVRIQTNRGLVQRIMTDTSFSERLESMGLHQHNAYECILSFLFRPIWTTQELIHQYRAVFKTPGVTTIGVHLPSGDADRQFTLKEYEHSIPCAQNLSRQIRLRNRNPDEGVLYVIFTDSIQVRNRVQEAYGDNLNLIFPPTPHQQPHLHLEKSLKKRGLAYSPFDPAAPISSQDEEWTLLSSYLFSETDYQIITSSSFSKLALFRKGASGRRSAVLMPNKAEWALHEENKQRLSAPSYVGSFPNRSYTTVSKNLPPRSPTSIVPPKVLGTVAVTAAVAFWSQTAGAQAECEGSTKAPKSPESTAEEDKKRKLDGLTKDSPMRLRMEEFVKRLQIEITSELEKLDGKAKFKVDRWTRPEGGDGISMVMQEGAVFEKAGVAVSVVYGMLPPAAIAQMRAKHPNIADTKEPMPFFVTGISSVIHPNNPNAPTVHFNYRYFELGAQGEDGKPVSWWFGGGSDLTPAILYEEDAVHFHDVIKDACDKHDPRYYPAFKTWCDEYFYIPHREEHRGIGGIFFDDLDNKSPEELFGFVQSCGHAFLKQYVPIMNKRKDLPFTEEDRHWQQLRRGRYVEFNLVYDRGTKFGLLTPGARTESILMTMPLTARWEYMHEPDVQAHGKLMDALRTPRDWVPFTPLSKSSRSRSSSHSSQITSKRIPANHRYKIEKRVKDHHRKLRKDSKSNPNAHHKNRKDPGIPNNFPFKEQILQQIADQKMKEQEAKDKAKEARRKAAEKARKANKARNTNPTDSEAATPATPAEKKDKKRKAAAVEEDDEEAPTLVLSKAAQRKADKSSTTPAAATKKTKTTAAATKKAGKKQNDEEVEDAPYVFAEHFAGAEQEEDEEEDDE</sequence>
<keyword evidence="12" id="KW-1185">Reference proteome</keyword>
<dbReference type="EC" id="1.3.3.3" evidence="5"/>
<keyword evidence="7" id="KW-0539">Nucleus</keyword>
<feature type="region of interest" description="Disordered" evidence="9">
    <location>
        <begin position="881"/>
        <end position="947"/>
    </location>
</feature>
<dbReference type="InterPro" id="IPR018375">
    <property type="entry name" value="Coprogen_oxidase_CS"/>
</dbReference>
<feature type="compositionally biased region" description="Low complexity" evidence="9">
    <location>
        <begin position="885"/>
        <end position="897"/>
    </location>
</feature>
<feature type="region of interest" description="Disordered" evidence="9">
    <location>
        <begin position="959"/>
        <end position="1073"/>
    </location>
</feature>
<dbReference type="PANTHER" id="PTHR10755">
    <property type="entry name" value="COPROPORPHYRINOGEN III OXIDASE, MITOCHONDRIAL"/>
    <property type="match status" value="1"/>
</dbReference>